<evidence type="ECO:0000313" key="5">
    <source>
        <dbReference type="Proteomes" id="UP000284908"/>
    </source>
</evidence>
<dbReference type="Proteomes" id="UP000284908">
    <property type="component" value="Unassembled WGS sequence"/>
</dbReference>
<feature type="domain" description="Fido" evidence="3">
    <location>
        <begin position="178"/>
        <end position="327"/>
    </location>
</feature>
<dbReference type="PROSITE" id="PS51459">
    <property type="entry name" value="FIDO"/>
    <property type="match status" value="1"/>
</dbReference>
<dbReference type="OrthoDB" id="9807853at2"/>
<feature type="binding site" evidence="2">
    <location>
        <begin position="269"/>
        <end position="276"/>
    </location>
    <ligand>
        <name>ATP</name>
        <dbReference type="ChEBI" id="CHEBI:30616"/>
    </ligand>
</feature>
<gene>
    <name evidence="4" type="ORF">D6C13_14245</name>
</gene>
<reference evidence="4 5" key="1">
    <citation type="submission" date="2018-09" db="EMBL/GenBank/DDBJ databases">
        <authorList>
            <person name="Le Fleche-Mateos A."/>
        </authorList>
    </citation>
    <scope>NUCLEOTIDE SEQUENCE [LARGE SCALE GENOMIC DNA]</scope>
    <source>
        <strain evidence="4 5">DSM 27399</strain>
    </source>
</reference>
<dbReference type="Pfam" id="PF02661">
    <property type="entry name" value="Fic"/>
    <property type="match status" value="1"/>
</dbReference>
<evidence type="ECO:0000256" key="1">
    <source>
        <dbReference type="PIRSR" id="PIRSR640198-1"/>
    </source>
</evidence>
<organism evidence="4 5">
    <name type="scientific">Rahnella woolbedingensis</name>
    <dbReference type="NCBI Taxonomy" id="1510574"/>
    <lineage>
        <taxon>Bacteria</taxon>
        <taxon>Pseudomonadati</taxon>
        <taxon>Pseudomonadota</taxon>
        <taxon>Gammaproteobacteria</taxon>
        <taxon>Enterobacterales</taxon>
        <taxon>Yersiniaceae</taxon>
        <taxon>Rahnella</taxon>
    </lineage>
</organism>
<keyword evidence="2" id="KW-0547">Nucleotide-binding</keyword>
<dbReference type="InterPro" id="IPR036597">
    <property type="entry name" value="Fido-like_dom_sf"/>
</dbReference>
<dbReference type="SUPFAM" id="SSF140931">
    <property type="entry name" value="Fic-like"/>
    <property type="match status" value="1"/>
</dbReference>
<protein>
    <submittedName>
        <fullName evidence="4">Fic family protein</fullName>
    </submittedName>
</protein>
<dbReference type="EMBL" id="RAHH01000015">
    <property type="protein sequence ID" value="RJT43435.1"/>
    <property type="molecule type" value="Genomic_DNA"/>
</dbReference>
<dbReference type="GO" id="GO:0005524">
    <property type="term" value="F:ATP binding"/>
    <property type="evidence" value="ECO:0007669"/>
    <property type="project" value="UniProtKB-KW"/>
</dbReference>
<dbReference type="InterPro" id="IPR003812">
    <property type="entry name" value="Fido"/>
</dbReference>
<sequence>MSIKFPPALIPLETLTGQQWMQYQPCARLVDDQGRYLPWDEYQYRVAKGLDAAVAWSFTRRARHSAMQFINYGNIQKQQAGFNHTALMAEVCEQIDKFSTAQALIQQRERLSGMGAALSQFQFEEPITSSQLEGANTTTLVARSLLASGRKPRTESEQMIVGNARMMKEINSHLDEPLSPGLIRQFHATGMEGIDDAKYVPGNFRTTDDVVIADYDGNIVHQPPPAEQITERLQRMCDWANATQGNYIHPLIRACILHFMIAHEHPFRDGNGRTSRALFYWSLLKSGYDAFRYISISSLLYASPVKYAQSYQRTESDNMDLTFFLEYQMGIVKRALNQYLQHIETLISRRVATDRMLYESGAFFRLTHRQIILVNVMLCWPDTELSAAQVSEIMGLADNTARNDLRALVRETLAEEHKINGQKTIYTLSKNLS</sequence>
<dbReference type="Gene3D" id="1.10.3290.10">
    <property type="entry name" value="Fido-like domain"/>
    <property type="match status" value="1"/>
</dbReference>
<proteinExistence type="predicted"/>
<dbReference type="InterPro" id="IPR040198">
    <property type="entry name" value="Fido_containing"/>
</dbReference>
<accession>A0A419N7N8</accession>
<evidence type="ECO:0000259" key="3">
    <source>
        <dbReference type="PROSITE" id="PS51459"/>
    </source>
</evidence>
<dbReference type="RefSeq" id="WP_120133382.1">
    <property type="nucleotide sequence ID" value="NZ_RAHH01000015.1"/>
</dbReference>
<keyword evidence="5" id="KW-1185">Reference proteome</keyword>
<feature type="active site" evidence="1">
    <location>
        <position position="265"/>
    </location>
</feature>
<evidence type="ECO:0000256" key="2">
    <source>
        <dbReference type="PIRSR" id="PIRSR640198-2"/>
    </source>
</evidence>
<keyword evidence="2" id="KW-0067">ATP-binding</keyword>
<dbReference type="PANTHER" id="PTHR13504:SF38">
    <property type="entry name" value="FIDO DOMAIN-CONTAINING PROTEIN"/>
    <property type="match status" value="1"/>
</dbReference>
<evidence type="ECO:0000313" key="4">
    <source>
        <dbReference type="EMBL" id="RJT43435.1"/>
    </source>
</evidence>
<dbReference type="PANTHER" id="PTHR13504">
    <property type="entry name" value="FIDO DOMAIN-CONTAINING PROTEIN DDB_G0283145"/>
    <property type="match status" value="1"/>
</dbReference>
<name>A0A419N7N8_9GAMM</name>
<dbReference type="AlphaFoldDB" id="A0A419N7N8"/>
<comment type="caution">
    <text evidence="4">The sequence shown here is derived from an EMBL/GenBank/DDBJ whole genome shotgun (WGS) entry which is preliminary data.</text>
</comment>